<comment type="caution">
    <text evidence="2">The sequence shown here is derived from an EMBL/GenBank/DDBJ whole genome shotgun (WGS) entry which is preliminary data.</text>
</comment>
<accession>A0A7J6LQ47</accession>
<evidence type="ECO:0000313" key="2">
    <source>
        <dbReference type="EMBL" id="KAF4661313.1"/>
    </source>
</evidence>
<dbReference type="EMBL" id="JABAHT010000202">
    <property type="protein sequence ID" value="KAF4661313.1"/>
    <property type="molecule type" value="Genomic_DNA"/>
</dbReference>
<sequence>MLLGQALITGREERDAAVQTDSNGEVDRLKTELAFERRRVINLERQYTRSEVDRLDLIARANTLEIELRRLEQELAHDRDLNAHKHAREDTSLKDLGRSILPSVASPCGVQAVLGGGGGPTLLLSIMVVHFVGVSAST</sequence>
<reference evidence="2 3" key="1">
    <citation type="submission" date="2020-04" db="EMBL/GenBank/DDBJ databases">
        <title>Perkinsus olseni comparative genomics.</title>
        <authorList>
            <person name="Bogema D.R."/>
        </authorList>
    </citation>
    <scope>NUCLEOTIDE SEQUENCE [LARGE SCALE GENOMIC DNA]</scope>
    <source>
        <strain evidence="2">ATCC PRA-179</strain>
    </source>
</reference>
<organism evidence="2 3">
    <name type="scientific">Perkinsus olseni</name>
    <name type="common">Perkinsus atlanticus</name>
    <dbReference type="NCBI Taxonomy" id="32597"/>
    <lineage>
        <taxon>Eukaryota</taxon>
        <taxon>Sar</taxon>
        <taxon>Alveolata</taxon>
        <taxon>Perkinsozoa</taxon>
        <taxon>Perkinsea</taxon>
        <taxon>Perkinsida</taxon>
        <taxon>Perkinsidae</taxon>
        <taxon>Perkinsus</taxon>
    </lineage>
</organism>
<dbReference type="OrthoDB" id="10480791at2759"/>
<name>A0A7J6LQ47_PEROL</name>
<evidence type="ECO:0000256" key="1">
    <source>
        <dbReference type="SAM" id="Coils"/>
    </source>
</evidence>
<dbReference type="AlphaFoldDB" id="A0A7J6LQ47"/>
<dbReference type="Proteomes" id="UP000570595">
    <property type="component" value="Unassembled WGS sequence"/>
</dbReference>
<keyword evidence="1" id="KW-0175">Coiled coil</keyword>
<proteinExistence type="predicted"/>
<feature type="coiled-coil region" evidence="1">
    <location>
        <begin position="26"/>
        <end position="81"/>
    </location>
</feature>
<gene>
    <name evidence="2" type="ORF">FOZ61_003373</name>
</gene>
<protein>
    <submittedName>
        <fullName evidence="2">Uncharacterized protein</fullName>
    </submittedName>
</protein>
<evidence type="ECO:0000313" key="3">
    <source>
        <dbReference type="Proteomes" id="UP000570595"/>
    </source>
</evidence>